<protein>
    <submittedName>
        <fullName evidence="1">Uncharacterized protein</fullName>
    </submittedName>
</protein>
<accession>A0A0E9WRZ2</accession>
<name>A0A0E9WRZ2_ANGAN</name>
<organism evidence="1">
    <name type="scientific">Anguilla anguilla</name>
    <name type="common">European freshwater eel</name>
    <name type="synonym">Muraena anguilla</name>
    <dbReference type="NCBI Taxonomy" id="7936"/>
    <lineage>
        <taxon>Eukaryota</taxon>
        <taxon>Metazoa</taxon>
        <taxon>Chordata</taxon>
        <taxon>Craniata</taxon>
        <taxon>Vertebrata</taxon>
        <taxon>Euteleostomi</taxon>
        <taxon>Actinopterygii</taxon>
        <taxon>Neopterygii</taxon>
        <taxon>Teleostei</taxon>
        <taxon>Anguilliformes</taxon>
        <taxon>Anguillidae</taxon>
        <taxon>Anguilla</taxon>
    </lineage>
</organism>
<reference evidence="1" key="2">
    <citation type="journal article" date="2015" name="Fish Shellfish Immunol.">
        <title>Early steps in the European eel (Anguilla anguilla)-Vibrio vulnificus interaction in the gills: Role of the RtxA13 toxin.</title>
        <authorList>
            <person name="Callol A."/>
            <person name="Pajuelo D."/>
            <person name="Ebbesson L."/>
            <person name="Teles M."/>
            <person name="MacKenzie S."/>
            <person name="Amaro C."/>
        </authorList>
    </citation>
    <scope>NUCLEOTIDE SEQUENCE</scope>
</reference>
<reference evidence="1" key="1">
    <citation type="submission" date="2014-11" db="EMBL/GenBank/DDBJ databases">
        <authorList>
            <person name="Amaro Gonzalez C."/>
        </authorList>
    </citation>
    <scope>NUCLEOTIDE SEQUENCE</scope>
</reference>
<dbReference type="AlphaFoldDB" id="A0A0E9WRZ2"/>
<sequence length="59" mass="6886">MLLGSKEQKLKRRDGEFLKSFLISEIDLWIWNECFIFDLLISIISPQTAKGIDFLLKAL</sequence>
<dbReference type="EMBL" id="GBXM01015363">
    <property type="protein sequence ID" value="JAH93214.1"/>
    <property type="molecule type" value="Transcribed_RNA"/>
</dbReference>
<proteinExistence type="predicted"/>
<evidence type="ECO:0000313" key="1">
    <source>
        <dbReference type="EMBL" id="JAH93214.1"/>
    </source>
</evidence>